<gene>
    <name evidence="3" type="ORF">SSLN_LOCUS555</name>
</gene>
<sequence length="407" mass="46497">MFTINAPIFGVEEDLNDFLNEFVKGGSPRFANFITLWQKRQFIHLIYGRQTQLGLADVLCCIFFHLVKHIVAKSTPQLSKICALYLLYAFFGKQPIKKQVRTPKHVYCYCYSTCTGADRRRLAKNREKPTPTVTNLAPNHLHEMPEKLKQNLTGLDLAINVYVEAKKKIYKTLCPETEDQEPSTSTGIPLASDFADEGLLFGLNLVGYPESVKKLELMTENFALRTQSDDTAQPSNVRNTNTEDNGHNRDQSYYQPRRQAEVGTKEEEEEDIGKRRKRLREAKPQKSRRRPHPMNSEPPTTDNTSKAMQSKTSAKEKVENSHPVNPSATHADAEDINLSGSTTLRGLLSYYRNKMETLTMDNEAFQRRLEQIADAVGEQHALRRKLRESEKLVEELKQNLSEMQVCS</sequence>
<dbReference type="InterPro" id="IPR019188">
    <property type="entry name" value="SNAPC1"/>
</dbReference>
<dbReference type="PANTHER" id="PTHR15131:SF3">
    <property type="entry name" value="SNRNA-ACTIVATING PROTEIN COMPLEX SUBUNIT 1"/>
    <property type="match status" value="1"/>
</dbReference>
<keyword evidence="1" id="KW-0175">Coiled coil</keyword>
<organism evidence="3 4">
    <name type="scientific">Schistocephalus solidus</name>
    <name type="common">Tapeworm</name>
    <dbReference type="NCBI Taxonomy" id="70667"/>
    <lineage>
        <taxon>Eukaryota</taxon>
        <taxon>Metazoa</taxon>
        <taxon>Spiralia</taxon>
        <taxon>Lophotrochozoa</taxon>
        <taxon>Platyhelminthes</taxon>
        <taxon>Cestoda</taxon>
        <taxon>Eucestoda</taxon>
        <taxon>Diphyllobothriidea</taxon>
        <taxon>Diphyllobothriidae</taxon>
        <taxon>Schistocephalus</taxon>
    </lineage>
</organism>
<dbReference type="EMBL" id="UYSU01000433">
    <property type="protein sequence ID" value="VDL85794.1"/>
    <property type="molecule type" value="Genomic_DNA"/>
</dbReference>
<name>A0A3P7DG13_SCHSO</name>
<dbReference type="OrthoDB" id="191169at2759"/>
<dbReference type="GO" id="GO:0043565">
    <property type="term" value="F:sequence-specific DNA binding"/>
    <property type="evidence" value="ECO:0007669"/>
    <property type="project" value="TreeGrafter"/>
</dbReference>
<dbReference type="GO" id="GO:0042796">
    <property type="term" value="P:snRNA transcription by RNA polymerase III"/>
    <property type="evidence" value="ECO:0007669"/>
    <property type="project" value="TreeGrafter"/>
</dbReference>
<evidence type="ECO:0000313" key="3">
    <source>
        <dbReference type="EMBL" id="VDL85794.1"/>
    </source>
</evidence>
<feature type="compositionally biased region" description="Polar residues" evidence="2">
    <location>
        <begin position="226"/>
        <end position="243"/>
    </location>
</feature>
<dbReference type="GO" id="GO:0042795">
    <property type="term" value="P:snRNA transcription by RNA polymerase II"/>
    <property type="evidence" value="ECO:0007669"/>
    <property type="project" value="TreeGrafter"/>
</dbReference>
<feature type="region of interest" description="Disordered" evidence="2">
    <location>
        <begin position="226"/>
        <end position="336"/>
    </location>
</feature>
<accession>A0A3P7DG13</accession>
<protein>
    <submittedName>
        <fullName evidence="3">Uncharacterized protein</fullName>
    </submittedName>
</protein>
<evidence type="ECO:0000313" key="4">
    <source>
        <dbReference type="Proteomes" id="UP000275846"/>
    </source>
</evidence>
<dbReference type="Pfam" id="PF09808">
    <property type="entry name" value="SNAPC1"/>
    <property type="match status" value="1"/>
</dbReference>
<dbReference type="STRING" id="70667.A0A3P7DG13"/>
<dbReference type="Proteomes" id="UP000275846">
    <property type="component" value="Unassembled WGS sequence"/>
</dbReference>
<dbReference type="GO" id="GO:0019185">
    <property type="term" value="C:snRNA-activating protein complex"/>
    <property type="evidence" value="ECO:0007669"/>
    <property type="project" value="TreeGrafter"/>
</dbReference>
<feature type="coiled-coil region" evidence="1">
    <location>
        <begin position="355"/>
        <end position="406"/>
    </location>
</feature>
<keyword evidence="4" id="KW-1185">Reference proteome</keyword>
<feature type="compositionally biased region" description="Basic residues" evidence="2">
    <location>
        <begin position="274"/>
        <end position="292"/>
    </location>
</feature>
<reference evidence="3 4" key="1">
    <citation type="submission" date="2018-11" db="EMBL/GenBank/DDBJ databases">
        <authorList>
            <consortium name="Pathogen Informatics"/>
        </authorList>
    </citation>
    <scope>NUCLEOTIDE SEQUENCE [LARGE SCALE GENOMIC DNA]</scope>
    <source>
        <strain evidence="3 4">NST_G2</strain>
    </source>
</reference>
<proteinExistence type="predicted"/>
<dbReference type="AlphaFoldDB" id="A0A3P7DG13"/>
<feature type="compositionally biased region" description="Polar residues" evidence="2">
    <location>
        <begin position="297"/>
        <end position="312"/>
    </location>
</feature>
<dbReference type="PANTHER" id="PTHR15131">
    <property type="entry name" value="SMALL NUCLEAR RNA ACTIVATING COMPLEX, POLYPEPTIDE 1"/>
    <property type="match status" value="1"/>
</dbReference>
<evidence type="ECO:0000256" key="2">
    <source>
        <dbReference type="SAM" id="MobiDB-lite"/>
    </source>
</evidence>
<evidence type="ECO:0000256" key="1">
    <source>
        <dbReference type="SAM" id="Coils"/>
    </source>
</evidence>